<dbReference type="AlphaFoldDB" id="A0A4D5RFK3"/>
<sequence length="165" mass="17952">MERAAQPAAAFGPVAAPVAAEAFAAAGSSNEPMYELLTYTEEGDMMNFTDVGVKLPRKAWDNAMDAKIGSSLAIKNLATSVWGSDVLLTRTVTGVPSNANKEKESRPPLTPKKVAFLRECLIKKLQGQAMHPEVIAVQATTTRVNRVLGEKINDLRRRDKRLTKD</sequence>
<accession>A0A4D5RFK3</accession>
<reference evidence="2" key="1">
    <citation type="submission" date="2019-04" db="EMBL/GenBank/DDBJ databases">
        <title>An insight into the mialome of Ixodes scapularis.</title>
        <authorList>
            <person name="Ribeiro J.M."/>
            <person name="Mather T.N."/>
            <person name="Karim S."/>
        </authorList>
    </citation>
    <scope>NUCLEOTIDE SEQUENCE</scope>
</reference>
<dbReference type="SMART" id="SM01025">
    <property type="entry name" value="BEN"/>
    <property type="match status" value="1"/>
</dbReference>
<dbReference type="VEuPathDB" id="VectorBase:ISCP_016233"/>
<dbReference type="PROSITE" id="PS51457">
    <property type="entry name" value="BEN"/>
    <property type="match status" value="1"/>
</dbReference>
<dbReference type="Pfam" id="PF10523">
    <property type="entry name" value="BEN"/>
    <property type="match status" value="1"/>
</dbReference>
<dbReference type="PANTHER" id="PTHR14628:SF1">
    <property type="entry name" value="BEN DOMAIN-CONTAINING PROTEIN 5"/>
    <property type="match status" value="1"/>
</dbReference>
<dbReference type="EMBL" id="GHJT01001951">
    <property type="protein sequence ID" value="MOY35922.1"/>
    <property type="molecule type" value="Transcribed_RNA"/>
</dbReference>
<feature type="domain" description="BEN" evidence="1">
    <location>
        <begin position="50"/>
        <end position="159"/>
    </location>
</feature>
<proteinExistence type="predicted"/>
<dbReference type="PANTHER" id="PTHR14628">
    <property type="entry name" value="BEN DOMAIN-CONTAINING PROTEIN 5"/>
    <property type="match status" value="1"/>
</dbReference>
<evidence type="ECO:0000313" key="2">
    <source>
        <dbReference type="EMBL" id="MOY35922.1"/>
    </source>
</evidence>
<name>A0A4D5RFK3_IXOSC</name>
<dbReference type="OrthoDB" id="6529106at2759"/>
<dbReference type="GO" id="GO:0003677">
    <property type="term" value="F:DNA binding"/>
    <property type="evidence" value="ECO:0007669"/>
    <property type="project" value="InterPro"/>
</dbReference>
<dbReference type="InterPro" id="IPR018379">
    <property type="entry name" value="BEN_domain"/>
</dbReference>
<dbReference type="InterPro" id="IPR040391">
    <property type="entry name" value="BEND5"/>
</dbReference>
<dbReference type="GO" id="GO:0045892">
    <property type="term" value="P:negative regulation of DNA-templated transcription"/>
    <property type="evidence" value="ECO:0007669"/>
    <property type="project" value="InterPro"/>
</dbReference>
<dbReference type="Gene3D" id="1.10.10.2590">
    <property type="entry name" value="BEN domain"/>
    <property type="match status" value="1"/>
</dbReference>
<evidence type="ECO:0000259" key="1">
    <source>
        <dbReference type="PROSITE" id="PS51457"/>
    </source>
</evidence>
<organism evidence="2">
    <name type="scientific">Ixodes scapularis</name>
    <name type="common">Black-legged tick</name>
    <name type="synonym">Deer tick</name>
    <dbReference type="NCBI Taxonomy" id="6945"/>
    <lineage>
        <taxon>Eukaryota</taxon>
        <taxon>Metazoa</taxon>
        <taxon>Ecdysozoa</taxon>
        <taxon>Arthropoda</taxon>
        <taxon>Chelicerata</taxon>
        <taxon>Arachnida</taxon>
        <taxon>Acari</taxon>
        <taxon>Parasitiformes</taxon>
        <taxon>Ixodida</taxon>
        <taxon>Ixodoidea</taxon>
        <taxon>Ixodidae</taxon>
        <taxon>Ixodinae</taxon>
        <taxon>Ixodes</taxon>
    </lineage>
</organism>
<protein>
    <recommendedName>
        <fullName evidence="1">BEN domain-containing protein</fullName>
    </recommendedName>
</protein>